<comment type="caution">
    <text evidence="2">The sequence shown here is derived from an EMBL/GenBank/DDBJ whole genome shotgun (WGS) entry which is preliminary data.</text>
</comment>
<dbReference type="Proteomes" id="UP000660729">
    <property type="component" value="Unassembled WGS sequence"/>
</dbReference>
<evidence type="ECO:0000313" key="2">
    <source>
        <dbReference type="EMBL" id="KAF7185639.1"/>
    </source>
</evidence>
<dbReference type="SUPFAM" id="SSF52540">
    <property type="entry name" value="P-loop containing nucleoside triphosphate hydrolases"/>
    <property type="match status" value="1"/>
</dbReference>
<dbReference type="EMBL" id="JABCIY010000314">
    <property type="protein sequence ID" value="KAF7185639.1"/>
    <property type="molecule type" value="Genomic_DNA"/>
</dbReference>
<dbReference type="InterPro" id="IPR001650">
    <property type="entry name" value="Helicase_C-like"/>
</dbReference>
<keyword evidence="2" id="KW-0067">ATP-binding</keyword>
<keyword evidence="2" id="KW-0347">Helicase</keyword>
<accession>A0A8H6VEW9</accession>
<reference evidence="2" key="1">
    <citation type="submission" date="2020-04" db="EMBL/GenBank/DDBJ databases">
        <title>Draft genome resource of the tomato pathogen Pseudocercospora fuligena.</title>
        <authorList>
            <person name="Zaccaron A."/>
        </authorList>
    </citation>
    <scope>NUCLEOTIDE SEQUENCE</scope>
    <source>
        <strain evidence="2">PF001</strain>
    </source>
</reference>
<name>A0A8H6VEW9_9PEZI</name>
<dbReference type="AlphaFoldDB" id="A0A8H6VEW9"/>
<dbReference type="Gene3D" id="3.40.50.300">
    <property type="entry name" value="P-loop containing nucleotide triphosphate hydrolases"/>
    <property type="match status" value="1"/>
</dbReference>
<dbReference type="Pfam" id="PF00271">
    <property type="entry name" value="Helicase_C"/>
    <property type="match status" value="1"/>
</dbReference>
<feature type="domain" description="Helicase C-terminal" evidence="1">
    <location>
        <begin position="38"/>
        <end position="103"/>
    </location>
</feature>
<keyword evidence="2" id="KW-0378">Hydrolase</keyword>
<dbReference type="InterPro" id="IPR027417">
    <property type="entry name" value="P-loop_NTPase"/>
</dbReference>
<proteinExistence type="predicted"/>
<evidence type="ECO:0000259" key="1">
    <source>
        <dbReference type="Pfam" id="PF00271"/>
    </source>
</evidence>
<dbReference type="GO" id="GO:0004386">
    <property type="term" value="F:helicase activity"/>
    <property type="evidence" value="ECO:0007669"/>
    <property type="project" value="UniProtKB-KW"/>
</dbReference>
<evidence type="ECO:0000313" key="3">
    <source>
        <dbReference type="Proteomes" id="UP000660729"/>
    </source>
</evidence>
<keyword evidence="2" id="KW-0547">Nucleotide-binding</keyword>
<gene>
    <name evidence="2" type="ORF">HII31_13034</name>
</gene>
<protein>
    <submittedName>
        <fullName evidence="2">ATP-dependent RNA helicase DED1</fullName>
    </submittedName>
</protein>
<sequence>MSALSTTYHGGARQLACQYMEDQSLRVCVGRAGQADYDLLSKSKPSRILISCNSRIADYLYNNGLPTTVIHSERSQREREDSLRRALASRSPILIATCISARG</sequence>
<keyword evidence="3" id="KW-1185">Reference proteome</keyword>
<organism evidence="2 3">
    <name type="scientific">Pseudocercospora fuligena</name>
    <dbReference type="NCBI Taxonomy" id="685502"/>
    <lineage>
        <taxon>Eukaryota</taxon>
        <taxon>Fungi</taxon>
        <taxon>Dikarya</taxon>
        <taxon>Ascomycota</taxon>
        <taxon>Pezizomycotina</taxon>
        <taxon>Dothideomycetes</taxon>
        <taxon>Dothideomycetidae</taxon>
        <taxon>Mycosphaerellales</taxon>
        <taxon>Mycosphaerellaceae</taxon>
        <taxon>Pseudocercospora</taxon>
    </lineage>
</organism>